<evidence type="ECO:0000259" key="11">
    <source>
        <dbReference type="PROSITE" id="PS50262"/>
    </source>
</evidence>
<keyword evidence="7 12" id="KW-0675">Receptor</keyword>
<evidence type="ECO:0000313" key="12">
    <source>
        <dbReference type="EMBL" id="KOB70501.1"/>
    </source>
</evidence>
<dbReference type="PROSITE" id="PS50262">
    <property type="entry name" value="G_PROTEIN_RECEP_F1_2"/>
    <property type="match status" value="1"/>
</dbReference>
<keyword evidence="4 10" id="KW-1133">Transmembrane helix</keyword>
<organism evidence="12 13">
    <name type="scientific">Operophtera brumata</name>
    <name type="common">Winter moth</name>
    <name type="synonym">Phalaena brumata</name>
    <dbReference type="NCBI Taxonomy" id="104452"/>
    <lineage>
        <taxon>Eukaryota</taxon>
        <taxon>Metazoa</taxon>
        <taxon>Ecdysozoa</taxon>
        <taxon>Arthropoda</taxon>
        <taxon>Hexapoda</taxon>
        <taxon>Insecta</taxon>
        <taxon>Pterygota</taxon>
        <taxon>Neoptera</taxon>
        <taxon>Endopterygota</taxon>
        <taxon>Lepidoptera</taxon>
        <taxon>Glossata</taxon>
        <taxon>Ditrysia</taxon>
        <taxon>Geometroidea</taxon>
        <taxon>Geometridae</taxon>
        <taxon>Larentiinae</taxon>
        <taxon>Operophtera</taxon>
    </lineage>
</organism>
<accession>A0A0L7L590</accession>
<feature type="region of interest" description="Disordered" evidence="9">
    <location>
        <begin position="174"/>
        <end position="195"/>
    </location>
</feature>
<feature type="transmembrane region" description="Helical" evidence="10">
    <location>
        <begin position="93"/>
        <end position="113"/>
    </location>
</feature>
<comment type="similarity">
    <text evidence="2">Belongs to the G-protein coupled receptor 1 family.</text>
</comment>
<dbReference type="Gene3D" id="1.20.1070.10">
    <property type="entry name" value="Rhodopsin 7-helix transmembrane proteins"/>
    <property type="match status" value="1"/>
</dbReference>
<keyword evidence="5" id="KW-0297">G-protein coupled receptor</keyword>
<dbReference type="InterPro" id="IPR017452">
    <property type="entry name" value="GPCR_Rhodpsn_7TM"/>
</dbReference>
<dbReference type="EMBL" id="JTDY01002909">
    <property type="protein sequence ID" value="KOB70501.1"/>
    <property type="molecule type" value="Genomic_DNA"/>
</dbReference>
<evidence type="ECO:0000256" key="7">
    <source>
        <dbReference type="ARBA" id="ARBA00023170"/>
    </source>
</evidence>
<dbReference type="PANTHER" id="PTHR45695:SF22">
    <property type="entry name" value="G-PROTEIN COUPLED RECEPTORS FAMILY 1 PROFILE DOMAIN-CONTAINING PROTEIN"/>
    <property type="match status" value="1"/>
</dbReference>
<evidence type="ECO:0000256" key="8">
    <source>
        <dbReference type="ARBA" id="ARBA00023224"/>
    </source>
</evidence>
<comment type="subcellular location">
    <subcellularLocation>
        <location evidence="1">Membrane</location>
        <topology evidence="1">Multi-pass membrane protein</topology>
    </subcellularLocation>
</comment>
<evidence type="ECO:0000313" key="13">
    <source>
        <dbReference type="Proteomes" id="UP000037510"/>
    </source>
</evidence>
<keyword evidence="13" id="KW-1185">Reference proteome</keyword>
<dbReference type="InterPro" id="IPR000276">
    <property type="entry name" value="GPCR_Rhodpsn"/>
</dbReference>
<evidence type="ECO:0000256" key="4">
    <source>
        <dbReference type="ARBA" id="ARBA00022989"/>
    </source>
</evidence>
<dbReference type="STRING" id="104452.A0A0L7L590"/>
<keyword evidence="6 10" id="KW-0472">Membrane</keyword>
<evidence type="ECO:0000256" key="9">
    <source>
        <dbReference type="SAM" id="MobiDB-lite"/>
    </source>
</evidence>
<proteinExistence type="inferred from homology"/>
<feature type="transmembrane region" description="Helical" evidence="10">
    <location>
        <begin position="12"/>
        <end position="30"/>
    </location>
</feature>
<evidence type="ECO:0000256" key="3">
    <source>
        <dbReference type="ARBA" id="ARBA00022692"/>
    </source>
</evidence>
<keyword evidence="8" id="KW-0807">Transducer</keyword>
<dbReference type="PRINTS" id="PR00237">
    <property type="entry name" value="GPCRRHODOPSN"/>
</dbReference>
<feature type="compositionally biased region" description="Low complexity" evidence="9">
    <location>
        <begin position="182"/>
        <end position="195"/>
    </location>
</feature>
<dbReference type="GO" id="GO:0004930">
    <property type="term" value="F:G protein-coupled receptor activity"/>
    <property type="evidence" value="ECO:0007669"/>
    <property type="project" value="UniProtKB-KW"/>
</dbReference>
<dbReference type="PANTHER" id="PTHR45695">
    <property type="entry name" value="LEUCOKININ RECEPTOR-RELATED"/>
    <property type="match status" value="1"/>
</dbReference>
<evidence type="ECO:0000256" key="1">
    <source>
        <dbReference type="ARBA" id="ARBA00004141"/>
    </source>
</evidence>
<dbReference type="SUPFAM" id="SSF81321">
    <property type="entry name" value="Family A G protein-coupled receptor-like"/>
    <property type="match status" value="1"/>
</dbReference>
<evidence type="ECO:0000256" key="5">
    <source>
        <dbReference type="ARBA" id="ARBA00023040"/>
    </source>
</evidence>
<feature type="domain" description="G-protein coupled receptors family 1 profile" evidence="11">
    <location>
        <begin position="1"/>
        <end position="110"/>
    </location>
</feature>
<gene>
    <name evidence="12" type="ORF">OBRU01_11403</name>
</gene>
<evidence type="ECO:0000256" key="2">
    <source>
        <dbReference type="ARBA" id="ARBA00010663"/>
    </source>
</evidence>
<dbReference type="Proteomes" id="UP000037510">
    <property type="component" value="Unassembled WGS sequence"/>
</dbReference>
<protein>
    <submittedName>
        <fullName evidence="12">Neuropeptide receptor A34</fullName>
    </submittedName>
</protein>
<reference evidence="12 13" key="1">
    <citation type="journal article" date="2015" name="Genome Biol. Evol.">
        <title>The genome of winter moth (Operophtera brumata) provides a genomic perspective on sexual dimorphism and phenology.</title>
        <authorList>
            <person name="Derks M.F."/>
            <person name="Smit S."/>
            <person name="Salis L."/>
            <person name="Schijlen E."/>
            <person name="Bossers A."/>
            <person name="Mateman C."/>
            <person name="Pijl A.S."/>
            <person name="de Ridder D."/>
            <person name="Groenen M.A."/>
            <person name="Visser M.E."/>
            <person name="Megens H.J."/>
        </authorList>
    </citation>
    <scope>NUCLEOTIDE SEQUENCE [LARGE SCALE GENOMIC DNA]</scope>
    <source>
        <strain evidence="12">WM2013NL</strain>
        <tissue evidence="12">Head and thorax</tissue>
    </source>
</reference>
<sequence length="195" mass="22473">MYCVEDVNVLGIYWHFTLTLLVWIPLECSVRELSSRGGGRTIIRVRGRAMRITACVLLTGVICRVPYTVLMYWRNNMTIEINAVEGSFSSMWFAANYLMYANSAINPLIYGFTNLRFRKAMDRTMPIKRRQVEADDKNTEKIFVIENSPKPNKKLKTVIKHILHINRDTVELSGNKNDELTTKPTKVTPLKTENV</sequence>
<feature type="transmembrane region" description="Helical" evidence="10">
    <location>
        <begin position="51"/>
        <end position="73"/>
    </location>
</feature>
<keyword evidence="3 10" id="KW-0812">Transmembrane</keyword>
<name>A0A0L7L590_OPEBR</name>
<dbReference type="GO" id="GO:0005886">
    <property type="term" value="C:plasma membrane"/>
    <property type="evidence" value="ECO:0007669"/>
    <property type="project" value="TreeGrafter"/>
</dbReference>
<comment type="caution">
    <text evidence="12">The sequence shown here is derived from an EMBL/GenBank/DDBJ whole genome shotgun (WGS) entry which is preliminary data.</text>
</comment>
<evidence type="ECO:0000256" key="10">
    <source>
        <dbReference type="SAM" id="Phobius"/>
    </source>
</evidence>
<dbReference type="AlphaFoldDB" id="A0A0L7L590"/>
<evidence type="ECO:0000256" key="6">
    <source>
        <dbReference type="ARBA" id="ARBA00023136"/>
    </source>
</evidence>